<dbReference type="RefSeq" id="WP_101342996.1">
    <property type="nucleotide sequence ID" value="NZ_PJAI02000019.1"/>
</dbReference>
<dbReference type="PANTHER" id="PTHR30619:SF1">
    <property type="entry name" value="RECOMBINATION PROTEIN 2"/>
    <property type="match status" value="1"/>
</dbReference>
<dbReference type="Gene3D" id="3.60.15.10">
    <property type="entry name" value="Ribonuclease Z/Hydroxyacylglutathione hydrolase-like"/>
    <property type="match status" value="1"/>
</dbReference>
<feature type="transmembrane region" description="Helical" evidence="6">
    <location>
        <begin position="460"/>
        <end position="478"/>
    </location>
</feature>
<dbReference type="InterPro" id="IPR004477">
    <property type="entry name" value="ComEC_N"/>
</dbReference>
<feature type="transmembrane region" description="Helical" evidence="6">
    <location>
        <begin position="367"/>
        <end position="386"/>
    </location>
</feature>
<dbReference type="InterPro" id="IPR036866">
    <property type="entry name" value="RibonucZ/Hydroxyglut_hydro"/>
</dbReference>
<evidence type="ECO:0000256" key="4">
    <source>
        <dbReference type="ARBA" id="ARBA00022989"/>
    </source>
</evidence>
<name>A0ABY3MU74_9GAMM</name>
<evidence type="ECO:0000313" key="8">
    <source>
        <dbReference type="EMBL" id="TYK64739.1"/>
    </source>
</evidence>
<feature type="transmembrane region" description="Helical" evidence="6">
    <location>
        <begin position="550"/>
        <end position="573"/>
    </location>
</feature>
<dbReference type="Pfam" id="PF03772">
    <property type="entry name" value="Competence"/>
    <property type="match status" value="1"/>
</dbReference>
<comment type="subcellular location">
    <subcellularLocation>
        <location evidence="1">Cell membrane</location>
        <topology evidence="1">Multi-pass membrane protein</topology>
    </subcellularLocation>
</comment>
<accession>A0ABY3MU74</accession>
<dbReference type="CDD" id="cd07731">
    <property type="entry name" value="ComA-like_MBL-fold"/>
    <property type="match status" value="1"/>
</dbReference>
<dbReference type="NCBIfam" id="TIGR00361">
    <property type="entry name" value="ComEC_Rec2"/>
    <property type="match status" value="1"/>
</dbReference>
<keyword evidence="4 6" id="KW-1133">Transmembrane helix</keyword>
<dbReference type="InterPro" id="IPR035681">
    <property type="entry name" value="ComA-like_MBL"/>
</dbReference>
<feature type="transmembrane region" description="Helical" evidence="6">
    <location>
        <begin position="484"/>
        <end position="510"/>
    </location>
</feature>
<sequence>MDWWLLTFFLGAILSLFLPEVPTSFQLFLVFCLAIAFFSHKSLRNSSGLWFGAICVLVQAHFYQGQLPDTFFTLMQNKQTLFIEGKVESIQPGSTLPKIKNTERLGTDKVDNTIRFNFLVSHINQQVLDSPVLVRLSWKGANIAIAQGNQLSLQAKLKPAHGLKNLGSFNYLTWLKAHNIVATGYIVSPKKNQQAKLINHRISNKITYRQQLLDQYQNLAPVHQLTPILLALAFGERSSLSPELWQTLQITGTSHLIAISGLHVGLLAGSTFFVVMILVRYLPITASKWQHINVRYLAIILSIISATIYAYLAGFSLPTQRALVMLNLYWFSRLMGINFSVKRLLLITVFILLVLSPFSLLTASFWLSFYAVAIIFVTLWRFKFWLNRGSTFWQFIKGLLIIQLALTFMLMPITSIFFQQVSLVSLAANIIAVPWMSVISIPATLLSVLIMPFSELLSQWFMMLSLQSLSWLWHYLQLLSQQSYAVVTLSLGQQLILSLLGIVVFIFCYFSPNSLSYFTNFGRIKSFVINVKTSSAQLFKGISQQKKIRYLKATSCVSVLIIMACLLFTYDWLKSKNVVAQKVIYTPWQAVYFDVGQGLSVLIKRNGRAILYDTGAAYPSGFNMSDSVILPYLQYLSVDKLDKVILSHSDNDHAGGINQLIANITIDEIRSNDIAIIGVSDKNREIKTSPQQKPCNLDHSFIWQGLNFDILWPLSVNISDNENRRVKQKNDDSCVILISDEKGRNLFLTGDISAKVELQLLTLYPKLTADILQVPHHGSKTSSSQAFLTQLSPQLGLVSAGFLNRWNMPVAQVKQSYQSLNIPLLNSAELGQVIITFNEDEYKARSYSQDLRPFWFSN</sequence>
<feature type="transmembrane region" description="Helical" evidence="6">
    <location>
        <begin position="294"/>
        <end position="312"/>
    </location>
</feature>
<organism evidence="8 9">
    <name type="scientific">Colwellia echini</name>
    <dbReference type="NCBI Taxonomy" id="1982103"/>
    <lineage>
        <taxon>Bacteria</taxon>
        <taxon>Pseudomonadati</taxon>
        <taxon>Pseudomonadota</taxon>
        <taxon>Gammaproteobacteria</taxon>
        <taxon>Alteromonadales</taxon>
        <taxon>Colwelliaceae</taxon>
        <taxon>Colwellia</taxon>
    </lineage>
</organism>
<evidence type="ECO:0000256" key="1">
    <source>
        <dbReference type="ARBA" id="ARBA00004651"/>
    </source>
</evidence>
<feature type="transmembrane region" description="Helical" evidence="6">
    <location>
        <begin position="430"/>
        <end position="453"/>
    </location>
</feature>
<keyword evidence="9" id="KW-1185">Reference proteome</keyword>
<dbReference type="InterPro" id="IPR004797">
    <property type="entry name" value="Competence_ComEC/Rec2"/>
</dbReference>
<evidence type="ECO:0000256" key="2">
    <source>
        <dbReference type="ARBA" id="ARBA00022475"/>
    </source>
</evidence>
<dbReference type="PANTHER" id="PTHR30619">
    <property type="entry name" value="DNA INTERNALIZATION/COMPETENCE PROTEIN COMEC/REC2"/>
    <property type="match status" value="1"/>
</dbReference>
<dbReference type="EMBL" id="PJAI02000019">
    <property type="protein sequence ID" value="TYK64739.1"/>
    <property type="molecule type" value="Genomic_DNA"/>
</dbReference>
<dbReference type="SMART" id="SM00849">
    <property type="entry name" value="Lactamase_B"/>
    <property type="match status" value="1"/>
</dbReference>
<keyword evidence="3 6" id="KW-0812">Transmembrane</keyword>
<feature type="transmembrane region" description="Helical" evidence="6">
    <location>
        <begin position="398"/>
        <end position="418"/>
    </location>
</feature>
<dbReference type="Pfam" id="PF00753">
    <property type="entry name" value="Lactamase_B"/>
    <property type="match status" value="1"/>
</dbReference>
<evidence type="ECO:0000313" key="9">
    <source>
        <dbReference type="Proteomes" id="UP000815846"/>
    </source>
</evidence>
<dbReference type="NCBIfam" id="TIGR00360">
    <property type="entry name" value="ComEC_N-term"/>
    <property type="match status" value="1"/>
</dbReference>
<keyword evidence="2" id="KW-1003">Cell membrane</keyword>
<comment type="caution">
    <text evidence="8">The sequence shown here is derived from an EMBL/GenBank/DDBJ whole genome shotgun (WGS) entry which is preliminary data.</text>
</comment>
<evidence type="ECO:0000256" key="5">
    <source>
        <dbReference type="ARBA" id="ARBA00023136"/>
    </source>
</evidence>
<dbReference type="SUPFAM" id="SSF56281">
    <property type="entry name" value="Metallo-hydrolase/oxidoreductase"/>
    <property type="match status" value="1"/>
</dbReference>
<feature type="transmembrane region" description="Helical" evidence="6">
    <location>
        <begin position="344"/>
        <end position="361"/>
    </location>
</feature>
<dbReference type="InterPro" id="IPR025405">
    <property type="entry name" value="DUF4131"/>
</dbReference>
<evidence type="ECO:0000259" key="7">
    <source>
        <dbReference type="SMART" id="SM00849"/>
    </source>
</evidence>
<dbReference type="Pfam" id="PF13567">
    <property type="entry name" value="DUF4131"/>
    <property type="match status" value="1"/>
</dbReference>
<dbReference type="InterPro" id="IPR052159">
    <property type="entry name" value="Competence_DNA_uptake"/>
</dbReference>
<gene>
    <name evidence="8" type="ORF">CWS31_014285</name>
</gene>
<dbReference type="Proteomes" id="UP000815846">
    <property type="component" value="Unassembled WGS sequence"/>
</dbReference>
<reference evidence="8 9" key="1">
    <citation type="submission" date="2019-08" db="EMBL/GenBank/DDBJ databases">
        <title>Microbe sample from Colwellia echini.</title>
        <authorList>
            <person name="Christiansen L."/>
            <person name="Pathiraja D."/>
            <person name="Schultz-Johansen M."/>
            <person name="Choi I.-G."/>
            <person name="Stougaard P."/>
        </authorList>
    </citation>
    <scope>NUCLEOTIDE SEQUENCE [LARGE SCALE GENOMIC DNA]</scope>
    <source>
        <strain evidence="8 9">A3</strain>
    </source>
</reference>
<feature type="domain" description="Metallo-beta-lactamase" evidence="7">
    <location>
        <begin position="597"/>
        <end position="802"/>
    </location>
</feature>
<evidence type="ECO:0000256" key="6">
    <source>
        <dbReference type="SAM" id="Phobius"/>
    </source>
</evidence>
<proteinExistence type="predicted"/>
<protein>
    <submittedName>
        <fullName evidence="8">DNA internalization-related competence protein ComEC/Rec2</fullName>
    </submittedName>
</protein>
<evidence type="ECO:0000256" key="3">
    <source>
        <dbReference type="ARBA" id="ARBA00022692"/>
    </source>
</evidence>
<feature type="transmembrane region" description="Helical" evidence="6">
    <location>
        <begin position="256"/>
        <end position="282"/>
    </location>
</feature>
<dbReference type="InterPro" id="IPR001279">
    <property type="entry name" value="Metallo-B-lactamas"/>
</dbReference>
<keyword evidence="5 6" id="KW-0472">Membrane</keyword>